<name>A0ABW4BQ97_9LACO</name>
<dbReference type="RefSeq" id="WP_125648958.1">
    <property type="nucleotide sequence ID" value="NZ_JBHTOH010000092.1"/>
</dbReference>
<keyword evidence="2" id="KW-1185">Reference proteome</keyword>
<comment type="caution">
    <text evidence="1">The sequence shown here is derived from an EMBL/GenBank/DDBJ whole genome shotgun (WGS) entry which is preliminary data.</text>
</comment>
<sequence>MAKDEVKVLGDKRTFKISPKIKAYALRDVGFTKTPRGVFQLERPLRGSSPYEAIYNLKMSISADLTTLKMSVTDRSGMKSINIFKDEKNVDEVEQFNFQIDNLIERDILVVTA</sequence>
<evidence type="ECO:0000313" key="1">
    <source>
        <dbReference type="EMBL" id="MFD1412018.1"/>
    </source>
</evidence>
<dbReference type="EMBL" id="JBHTOH010000092">
    <property type="protein sequence ID" value="MFD1412018.1"/>
    <property type="molecule type" value="Genomic_DNA"/>
</dbReference>
<dbReference type="InterPro" id="IPR014965">
    <property type="entry name" value="Amino_acid_metab_prot_put"/>
</dbReference>
<proteinExistence type="predicted"/>
<gene>
    <name evidence="1" type="ORF">ACFQ4R_10555</name>
</gene>
<protein>
    <submittedName>
        <fullName evidence="1">DUF1831 domain-containing protein</fullName>
    </submittedName>
</protein>
<evidence type="ECO:0000313" key="2">
    <source>
        <dbReference type="Proteomes" id="UP001597191"/>
    </source>
</evidence>
<dbReference type="Pfam" id="PF08866">
    <property type="entry name" value="DUF1831"/>
    <property type="match status" value="1"/>
</dbReference>
<reference evidence="2" key="1">
    <citation type="journal article" date="2019" name="Int. J. Syst. Evol. Microbiol.">
        <title>The Global Catalogue of Microorganisms (GCM) 10K type strain sequencing project: providing services to taxonomists for standard genome sequencing and annotation.</title>
        <authorList>
            <consortium name="The Broad Institute Genomics Platform"/>
            <consortium name="The Broad Institute Genome Sequencing Center for Infectious Disease"/>
            <person name="Wu L."/>
            <person name="Ma J."/>
        </authorList>
    </citation>
    <scope>NUCLEOTIDE SEQUENCE [LARGE SCALE GENOMIC DNA]</scope>
    <source>
        <strain evidence="2">CCM 8937</strain>
    </source>
</reference>
<dbReference type="SUPFAM" id="SSF160800">
    <property type="entry name" value="Lp2179-like"/>
    <property type="match status" value="1"/>
</dbReference>
<dbReference type="Proteomes" id="UP001597191">
    <property type="component" value="Unassembled WGS sequence"/>
</dbReference>
<accession>A0ABW4BQ97</accession>
<dbReference type="Gene3D" id="3.30.1820.10">
    <property type="entry name" value="Lp2179-like"/>
    <property type="match status" value="1"/>
</dbReference>
<dbReference type="InterPro" id="IPR035942">
    <property type="entry name" value="Lp2179-like_sf"/>
</dbReference>
<organism evidence="1 2">
    <name type="scientific">Lapidilactobacillus gannanensis</name>
    <dbReference type="NCBI Taxonomy" id="2486002"/>
    <lineage>
        <taxon>Bacteria</taxon>
        <taxon>Bacillati</taxon>
        <taxon>Bacillota</taxon>
        <taxon>Bacilli</taxon>
        <taxon>Lactobacillales</taxon>
        <taxon>Lactobacillaceae</taxon>
        <taxon>Lapidilactobacillus</taxon>
    </lineage>
</organism>